<dbReference type="InterPro" id="IPR000719">
    <property type="entry name" value="Prot_kinase_dom"/>
</dbReference>
<evidence type="ECO:0000313" key="2">
    <source>
        <dbReference type="EMBL" id="CAG9313465.1"/>
    </source>
</evidence>
<dbReference type="GO" id="GO:0010506">
    <property type="term" value="P:regulation of autophagy"/>
    <property type="evidence" value="ECO:0007669"/>
    <property type="project" value="InterPro"/>
</dbReference>
<dbReference type="Pfam" id="PF00069">
    <property type="entry name" value="Pkinase"/>
    <property type="match status" value="1"/>
</dbReference>
<protein>
    <recommendedName>
        <fullName evidence="1">Protein kinase domain-containing protein</fullName>
    </recommendedName>
</protein>
<feature type="domain" description="Protein kinase" evidence="1">
    <location>
        <begin position="101"/>
        <end position="374"/>
    </location>
</feature>
<dbReference type="GO" id="GO:0004674">
    <property type="term" value="F:protein serine/threonine kinase activity"/>
    <property type="evidence" value="ECO:0007669"/>
    <property type="project" value="InterPro"/>
</dbReference>
<dbReference type="PROSITE" id="PS50011">
    <property type="entry name" value="PROTEIN_KINASE_DOM"/>
    <property type="match status" value="1"/>
</dbReference>
<dbReference type="AlphaFoldDB" id="A0AAU9INV5"/>
<gene>
    <name evidence="2" type="ORF">BSTOLATCC_MIC8730</name>
</gene>
<keyword evidence="3" id="KW-1185">Reference proteome</keyword>
<dbReference type="InterPro" id="IPR011009">
    <property type="entry name" value="Kinase-like_dom_sf"/>
</dbReference>
<dbReference type="InterPro" id="IPR045269">
    <property type="entry name" value="Atg1-like"/>
</dbReference>
<dbReference type="EMBL" id="CAJZBQ010000010">
    <property type="protein sequence ID" value="CAG9313465.1"/>
    <property type="molecule type" value="Genomic_DNA"/>
</dbReference>
<evidence type="ECO:0000259" key="1">
    <source>
        <dbReference type="PROSITE" id="PS50011"/>
    </source>
</evidence>
<reference evidence="2" key="1">
    <citation type="submission" date="2021-09" db="EMBL/GenBank/DDBJ databases">
        <authorList>
            <consortium name="AG Swart"/>
            <person name="Singh M."/>
            <person name="Singh A."/>
            <person name="Seah K."/>
            <person name="Emmerich C."/>
        </authorList>
    </citation>
    <scope>NUCLEOTIDE SEQUENCE</scope>
    <source>
        <strain evidence="2">ATCC30299</strain>
    </source>
</reference>
<sequence length="380" mass="44494">MKLMHFFEPECKNEVEYSCPCTSPETLSCELHAGKHMKIPSRAHSFNSIFVEPRKETKEEIIKFLTRENSKNSKLRGDNLPLKEIIKFAQKPSFYISDLVYKEQIHLLKDEIREISTSIWIAENNSQTVAVKKYTYRKKKLTRKYKKEAKFLAILDLLNHPFFVKFYKFGKKSLEGQFEFCVVMEYCPSSLHRQIMEKIVFGENSNSIIAKIVDKLLSGFVKLSSLNIVHRDIKPQNILVSEDGEYKLIDFGISEVVSSISEENEYLIKGTHDYMSPELISELNKNSQTCVKFKYNLEKADVYSLGLVFWKISTGKRVKGINQIIYQEEMCEILNEIKLNWLRKVLEKMLLMDPAKRFTFKEAYTYLKEDDDFIKDLNLA</sequence>
<dbReference type="PANTHER" id="PTHR24348">
    <property type="entry name" value="SERINE/THREONINE-PROTEIN KINASE UNC-51-RELATED"/>
    <property type="match status" value="1"/>
</dbReference>
<name>A0AAU9INV5_9CILI</name>
<dbReference type="GO" id="GO:0005737">
    <property type="term" value="C:cytoplasm"/>
    <property type="evidence" value="ECO:0007669"/>
    <property type="project" value="TreeGrafter"/>
</dbReference>
<dbReference type="SUPFAM" id="SSF56112">
    <property type="entry name" value="Protein kinase-like (PK-like)"/>
    <property type="match status" value="1"/>
</dbReference>
<dbReference type="InterPro" id="IPR008271">
    <property type="entry name" value="Ser/Thr_kinase_AS"/>
</dbReference>
<dbReference type="GO" id="GO:0005524">
    <property type="term" value="F:ATP binding"/>
    <property type="evidence" value="ECO:0007669"/>
    <property type="project" value="InterPro"/>
</dbReference>
<dbReference type="Gene3D" id="1.10.510.10">
    <property type="entry name" value="Transferase(Phosphotransferase) domain 1"/>
    <property type="match status" value="1"/>
</dbReference>
<organism evidence="2 3">
    <name type="scientific">Blepharisma stoltei</name>
    <dbReference type="NCBI Taxonomy" id="1481888"/>
    <lineage>
        <taxon>Eukaryota</taxon>
        <taxon>Sar</taxon>
        <taxon>Alveolata</taxon>
        <taxon>Ciliophora</taxon>
        <taxon>Postciliodesmatophora</taxon>
        <taxon>Heterotrichea</taxon>
        <taxon>Heterotrichida</taxon>
        <taxon>Blepharismidae</taxon>
        <taxon>Blepharisma</taxon>
    </lineage>
</organism>
<dbReference type="PROSITE" id="PS00108">
    <property type="entry name" value="PROTEIN_KINASE_ST"/>
    <property type="match status" value="1"/>
</dbReference>
<accession>A0AAU9INV5</accession>
<evidence type="ECO:0000313" key="3">
    <source>
        <dbReference type="Proteomes" id="UP001162131"/>
    </source>
</evidence>
<dbReference type="Proteomes" id="UP001162131">
    <property type="component" value="Unassembled WGS sequence"/>
</dbReference>
<comment type="caution">
    <text evidence="2">The sequence shown here is derived from an EMBL/GenBank/DDBJ whole genome shotgun (WGS) entry which is preliminary data.</text>
</comment>
<dbReference type="SMART" id="SM00220">
    <property type="entry name" value="S_TKc"/>
    <property type="match status" value="1"/>
</dbReference>
<proteinExistence type="predicted"/>